<proteinExistence type="predicted"/>
<evidence type="ECO:0000259" key="2">
    <source>
        <dbReference type="Pfam" id="PF05305"/>
    </source>
</evidence>
<protein>
    <submittedName>
        <fullName evidence="3">DUF732 domain-containing protein</fullName>
    </submittedName>
</protein>
<evidence type="ECO:0000256" key="1">
    <source>
        <dbReference type="SAM" id="SignalP"/>
    </source>
</evidence>
<keyword evidence="1" id="KW-0732">Signal</keyword>
<reference evidence="3 4" key="1">
    <citation type="submission" date="2021-05" db="EMBL/GenBank/DDBJ databases">
        <title>Mycobacterium acidophilum sp. nov., an extremely acid-tolerant member of the genus Mycobacterium.</title>
        <authorList>
            <person name="Xia J."/>
        </authorList>
    </citation>
    <scope>NUCLEOTIDE SEQUENCE [LARGE SCALE GENOMIC DNA]</scope>
    <source>
        <strain evidence="3 4">M1</strain>
    </source>
</reference>
<dbReference type="RefSeq" id="WP_214091524.1">
    <property type="nucleotide sequence ID" value="NZ_JAHCLR010000004.1"/>
</dbReference>
<evidence type="ECO:0000313" key="4">
    <source>
        <dbReference type="Proteomes" id="UP001519535"/>
    </source>
</evidence>
<dbReference type="EMBL" id="JAHCLR010000004">
    <property type="protein sequence ID" value="MBS9532632.1"/>
    <property type="molecule type" value="Genomic_DNA"/>
</dbReference>
<gene>
    <name evidence="3" type="ORF">KIH27_03415</name>
</gene>
<feature type="domain" description="DUF732" evidence="2">
    <location>
        <begin position="28"/>
        <end position="98"/>
    </location>
</feature>
<sequence length="111" mass="11963">MKPAAALATAIVAVALPLLTSPTAGADADQFLRDVAAEGWSHERGPNAMLADGYQVCAAMDQGATIEQVTLKYLMPMKRMTSYEKARVLDLMLTDLCPNHAEAYHNWLKGG</sequence>
<dbReference type="Pfam" id="PF05305">
    <property type="entry name" value="DUF732"/>
    <property type="match status" value="1"/>
</dbReference>
<comment type="caution">
    <text evidence="3">The sequence shown here is derived from an EMBL/GenBank/DDBJ whole genome shotgun (WGS) entry which is preliminary data.</text>
</comment>
<feature type="chain" id="PRO_5045366759" evidence="1">
    <location>
        <begin position="27"/>
        <end position="111"/>
    </location>
</feature>
<accession>A0ABS5RF80</accession>
<feature type="signal peptide" evidence="1">
    <location>
        <begin position="1"/>
        <end position="26"/>
    </location>
</feature>
<dbReference type="Proteomes" id="UP001519535">
    <property type="component" value="Unassembled WGS sequence"/>
</dbReference>
<keyword evidence="4" id="KW-1185">Reference proteome</keyword>
<organism evidence="3 4">
    <name type="scientific">Mycolicibacter acidiphilus</name>
    <dbReference type="NCBI Taxonomy" id="2835306"/>
    <lineage>
        <taxon>Bacteria</taxon>
        <taxon>Bacillati</taxon>
        <taxon>Actinomycetota</taxon>
        <taxon>Actinomycetes</taxon>
        <taxon>Mycobacteriales</taxon>
        <taxon>Mycobacteriaceae</taxon>
        <taxon>Mycolicibacter</taxon>
    </lineage>
</organism>
<dbReference type="InterPro" id="IPR007969">
    <property type="entry name" value="DUF732"/>
</dbReference>
<name>A0ABS5RF80_9MYCO</name>
<evidence type="ECO:0000313" key="3">
    <source>
        <dbReference type="EMBL" id="MBS9532632.1"/>
    </source>
</evidence>